<dbReference type="Proteomes" id="UP000007802">
    <property type="component" value="Unassembled WGS sequence"/>
</dbReference>
<accession>F2TF94</accession>
<proteinExistence type="predicted"/>
<sequence>MPLPQTAALANLDPQHLAPLDALVHSILRIVVFRKFRTEFTSIAELMITLKAVQAYQNTVPSFNNFSLHLLEIAAHTTHALTAELYTAAHPEINVYSTDLRSRPHPHYIIDLLATWAETQVFGGVVLFEHEKDKSDSVLLAAFVHPSQQTGNSVFQLSPSQLTFHQPLPFSATQNVDTLTVHRNDLQDRHIFRDEFSRISPPIILNRPPCIVPLTDEMRVGMNWARQQHEARGKPYETTYYPPQ</sequence>
<gene>
    <name evidence="1" type="ORF">BDDG_04850</name>
</gene>
<dbReference type="HOGENOM" id="CLU_092468_0_0_1"/>
<organism evidence="1">
    <name type="scientific">Ajellomyces dermatitidis (strain ATCC 18188 / CBS 674.68)</name>
    <name type="common">Blastomyces dermatitidis</name>
    <dbReference type="NCBI Taxonomy" id="653446"/>
    <lineage>
        <taxon>Eukaryota</taxon>
        <taxon>Fungi</taxon>
        <taxon>Dikarya</taxon>
        <taxon>Ascomycota</taxon>
        <taxon>Pezizomycotina</taxon>
        <taxon>Eurotiomycetes</taxon>
        <taxon>Eurotiomycetidae</taxon>
        <taxon>Onygenales</taxon>
        <taxon>Ajellomycetaceae</taxon>
        <taxon>Blastomyces</taxon>
    </lineage>
</organism>
<protein>
    <submittedName>
        <fullName evidence="1">Uncharacterized protein</fullName>
    </submittedName>
</protein>
<dbReference type="AlphaFoldDB" id="F2TF94"/>
<dbReference type="EMBL" id="GG749429">
    <property type="protein sequence ID" value="EGE81907.2"/>
    <property type="molecule type" value="Genomic_DNA"/>
</dbReference>
<reference evidence="1" key="1">
    <citation type="submission" date="2010-03" db="EMBL/GenBank/DDBJ databases">
        <title>Annotation of Blastomyces dermatitidis strain ATCC 18188.</title>
        <authorList>
            <consortium name="The Broad Institute Genome Sequencing Platform"/>
            <consortium name="Broad Institute Genome Sequencing Center for Infectious Disease."/>
            <person name="Cuomo C."/>
            <person name="Klein B."/>
            <person name="Sullivan T."/>
            <person name="Heitman J."/>
            <person name="Young S."/>
            <person name="Zeng Q."/>
            <person name="Gargeya S."/>
            <person name="Alvarado L."/>
            <person name="Berlin A.M."/>
            <person name="Chapman S.B."/>
            <person name="Chen Z."/>
            <person name="Freedman E."/>
            <person name="Gellesch M."/>
            <person name="Goldberg J."/>
            <person name="Griggs A."/>
            <person name="Gujja S."/>
            <person name="Heilman E."/>
            <person name="Heiman D."/>
            <person name="Howarth C."/>
            <person name="Mehta T."/>
            <person name="Neiman D."/>
            <person name="Pearson M."/>
            <person name="Roberts A."/>
            <person name="Saif S."/>
            <person name="Shea T."/>
            <person name="Shenoy N."/>
            <person name="Sisk P."/>
            <person name="Stolte C."/>
            <person name="Sykes S."/>
            <person name="White J."/>
            <person name="Yandava C."/>
            <person name="Haas B."/>
            <person name="Nusbaum C."/>
            <person name="Birren B."/>
        </authorList>
    </citation>
    <scope>NUCLEOTIDE SEQUENCE [LARGE SCALE GENOMIC DNA]</scope>
    <source>
        <strain evidence="1">ATCC 18188</strain>
    </source>
</reference>
<name>F2TF94_AJEDA</name>
<evidence type="ECO:0000313" key="1">
    <source>
        <dbReference type="EMBL" id="EGE81907.2"/>
    </source>
</evidence>